<proteinExistence type="predicted"/>
<evidence type="ECO:0000313" key="1">
    <source>
        <dbReference type="EMBL" id="MBX59287.1"/>
    </source>
</evidence>
<name>A0A2P2PX28_RHIMU</name>
<reference evidence="1" key="1">
    <citation type="submission" date="2018-02" db="EMBL/GenBank/DDBJ databases">
        <title>Rhizophora mucronata_Transcriptome.</title>
        <authorList>
            <person name="Meera S.P."/>
            <person name="Sreeshan A."/>
            <person name="Augustine A."/>
        </authorList>
    </citation>
    <scope>NUCLEOTIDE SEQUENCE</scope>
    <source>
        <tissue evidence="1">Leaf</tissue>
    </source>
</reference>
<accession>A0A2P2PX28</accession>
<sequence length="26" mass="2903">MHSVYGIVTTGRLPYNCNCLVTNMIC</sequence>
<dbReference type="EMBL" id="GGEC01078803">
    <property type="protein sequence ID" value="MBX59287.1"/>
    <property type="molecule type" value="Transcribed_RNA"/>
</dbReference>
<dbReference type="AlphaFoldDB" id="A0A2P2PX28"/>
<organism evidence="1">
    <name type="scientific">Rhizophora mucronata</name>
    <name type="common">Asiatic mangrove</name>
    <dbReference type="NCBI Taxonomy" id="61149"/>
    <lineage>
        <taxon>Eukaryota</taxon>
        <taxon>Viridiplantae</taxon>
        <taxon>Streptophyta</taxon>
        <taxon>Embryophyta</taxon>
        <taxon>Tracheophyta</taxon>
        <taxon>Spermatophyta</taxon>
        <taxon>Magnoliopsida</taxon>
        <taxon>eudicotyledons</taxon>
        <taxon>Gunneridae</taxon>
        <taxon>Pentapetalae</taxon>
        <taxon>rosids</taxon>
        <taxon>fabids</taxon>
        <taxon>Malpighiales</taxon>
        <taxon>Rhizophoraceae</taxon>
        <taxon>Rhizophora</taxon>
    </lineage>
</organism>
<protein>
    <submittedName>
        <fullName evidence="1">Uncharacterized protein</fullName>
    </submittedName>
</protein>